<comment type="caution">
    <text evidence="2">The sequence shown here is derived from an EMBL/GenBank/DDBJ whole genome shotgun (WGS) entry which is preliminary data.</text>
</comment>
<evidence type="ECO:0000256" key="1">
    <source>
        <dbReference type="SAM" id="MobiDB-lite"/>
    </source>
</evidence>
<protein>
    <submittedName>
        <fullName evidence="2">Uncharacterized protein</fullName>
    </submittedName>
</protein>
<feature type="compositionally biased region" description="Low complexity" evidence="1">
    <location>
        <begin position="69"/>
        <end position="78"/>
    </location>
</feature>
<keyword evidence="3" id="KW-1185">Reference proteome</keyword>
<accession>A0A8J4PZP5</accession>
<reference evidence="2" key="1">
    <citation type="submission" date="2020-01" db="EMBL/GenBank/DDBJ databases">
        <title>Development of genomics and gene disruption for Polysphondylium violaceum indicates a role for the polyketide synthase stlB in stalk morphogenesis.</title>
        <authorList>
            <person name="Narita B."/>
            <person name="Kawabe Y."/>
            <person name="Kin K."/>
            <person name="Saito T."/>
            <person name="Gibbs R."/>
            <person name="Kuspa A."/>
            <person name="Muzny D."/>
            <person name="Queller D."/>
            <person name="Richards S."/>
            <person name="Strassman J."/>
            <person name="Sucgang R."/>
            <person name="Worley K."/>
            <person name="Schaap P."/>
        </authorList>
    </citation>
    <scope>NUCLEOTIDE SEQUENCE</scope>
    <source>
        <strain evidence="2">QSvi11</strain>
    </source>
</reference>
<feature type="compositionally biased region" description="Polar residues" evidence="1">
    <location>
        <begin position="29"/>
        <end position="40"/>
    </location>
</feature>
<dbReference type="Proteomes" id="UP000695562">
    <property type="component" value="Unassembled WGS sequence"/>
</dbReference>
<feature type="region of interest" description="Disordered" evidence="1">
    <location>
        <begin position="29"/>
        <end position="80"/>
    </location>
</feature>
<name>A0A8J4PZP5_9MYCE</name>
<evidence type="ECO:0000313" key="3">
    <source>
        <dbReference type="Proteomes" id="UP000695562"/>
    </source>
</evidence>
<sequence length="289" mass="33143">MITTIVRHNQRVLHPSTLLNRLLLHTRSSSCLNQPPSASFTTTTKSTTTTKRKRTTKKDKELEKEEDSNNNNNNSTSNAYELSDDLKSMGIYLPGQKPEEVSPFSQQPIESQSILELLDQPEHQLSFEQIQVNLEQRLQNTFTEKRDIVSKITRDDFIFKDQEGVDLYTKVSDQFIPADAIVNHENPILLKNEDTVEPTRDNISARLSKIKQRISKEKLKTGRLSGDKIENLFSLYREDPIKNSVDSLSKQFDVDPKVLENVFKYATVPIVVKLNTGLKTAHWNVIFEK</sequence>
<evidence type="ECO:0000313" key="2">
    <source>
        <dbReference type="EMBL" id="KAF2077168.1"/>
    </source>
</evidence>
<gene>
    <name evidence="2" type="ORF">CYY_001553</name>
</gene>
<organism evidence="2 3">
    <name type="scientific">Polysphondylium violaceum</name>
    <dbReference type="NCBI Taxonomy" id="133409"/>
    <lineage>
        <taxon>Eukaryota</taxon>
        <taxon>Amoebozoa</taxon>
        <taxon>Evosea</taxon>
        <taxon>Eumycetozoa</taxon>
        <taxon>Dictyostelia</taxon>
        <taxon>Dictyosteliales</taxon>
        <taxon>Dictyosteliaceae</taxon>
        <taxon>Polysphondylium</taxon>
    </lineage>
</organism>
<dbReference type="EMBL" id="AJWJ01000037">
    <property type="protein sequence ID" value="KAF2077168.1"/>
    <property type="molecule type" value="Genomic_DNA"/>
</dbReference>
<dbReference type="OrthoDB" id="20289at2759"/>
<dbReference type="AlphaFoldDB" id="A0A8J4PZP5"/>
<proteinExistence type="predicted"/>